<gene>
    <name evidence="6" type="ORF">HCJ38_13055</name>
</gene>
<dbReference type="EMBL" id="JAASTW010000019">
    <property type="protein sequence ID" value="MBC1489921.1"/>
    <property type="molecule type" value="Genomic_DNA"/>
</dbReference>
<evidence type="ECO:0000256" key="3">
    <source>
        <dbReference type="ARBA" id="ARBA00022777"/>
    </source>
</evidence>
<name>A0A7X0X958_9LIST</name>
<evidence type="ECO:0000313" key="6">
    <source>
        <dbReference type="EMBL" id="MBC1489921.1"/>
    </source>
</evidence>
<accession>A0A7X0X958</accession>
<dbReference type="RefSeq" id="WP_185381500.1">
    <property type="nucleotide sequence ID" value="NZ_JAASTW010000019.1"/>
</dbReference>
<comment type="caution">
    <text evidence="6">The sequence shown here is derived from an EMBL/GenBank/DDBJ whole genome shotgun (WGS) entry which is preliminary data.</text>
</comment>
<dbReference type="GO" id="GO:0005975">
    <property type="term" value="P:carbohydrate metabolic process"/>
    <property type="evidence" value="ECO:0007669"/>
    <property type="project" value="InterPro"/>
</dbReference>
<reference evidence="6 7" key="1">
    <citation type="submission" date="2020-03" db="EMBL/GenBank/DDBJ databases">
        <title>Soil Listeria distribution.</title>
        <authorList>
            <person name="Liao J."/>
            <person name="Wiedmann M."/>
        </authorList>
    </citation>
    <scope>NUCLEOTIDE SEQUENCE [LARGE SCALE GENOMIC DNA]</scope>
    <source>
        <strain evidence="6 7">FSL L7-1554</strain>
    </source>
</reference>
<sequence>MDSKAVKETISQGKTSLGIEFGSTRIKAVLIDDYQQPIASGTYEWENQLIDGIWTYSLEEIWHGLQESYQQLKTNVQTTYDVTLTTVGALGFSAMMHGYLVFDQSDRLLVPFRTWRNTMTAAEEKELTELFDYNIPQRWSIAHLYHAMSNQEEHVKDIAYMTTLAGFIHWQLTGEKVLGIGDASGMFPIDPKTKQFDAEMLARFEQKVISAKYPWQLKEIMPHVLVAGKSAGILTEEGAKRLDPSGDLKAGIPLCPPEGDAGTGMVATNSVAIRTGNVSVGTSIFAMIVLEKELKKVHTALDMVTTPAGELVAMVHANNCSSDINAWIQLFNEFATLGGLNISTNQLYELLFKQALLGDKDCGGLLPYGYLSGENITQVSNGRPLFIRTPDSQFNLANFMRSHLYSAFGALHIGMQILTDEEQVAIDQVFGHGGIFKTAGVAQKILAAAMNTPVSLMETAGEGGAWGIALLADYLKYAEKEVTLTDYLAQQVFVQSQAIEEKPNPDDVAGFQQFMQRYEAGLSIEKTAEAWN</sequence>
<dbReference type="Gene3D" id="3.30.420.40">
    <property type="match status" value="2"/>
</dbReference>
<dbReference type="InterPro" id="IPR050406">
    <property type="entry name" value="FGGY_Carb_Kinase"/>
</dbReference>
<proteinExistence type="inferred from homology"/>
<dbReference type="SUPFAM" id="SSF53067">
    <property type="entry name" value="Actin-like ATPase domain"/>
    <property type="match status" value="2"/>
</dbReference>
<feature type="domain" description="Carbohydrate kinase FGGY N-terminal" evidence="4">
    <location>
        <begin position="17"/>
        <end position="242"/>
    </location>
</feature>
<dbReference type="Proteomes" id="UP000561617">
    <property type="component" value="Unassembled WGS sequence"/>
</dbReference>
<protein>
    <submittedName>
        <fullName evidence="6">FGGY-family carbohydrate kinase</fullName>
    </submittedName>
</protein>
<dbReference type="InterPro" id="IPR018484">
    <property type="entry name" value="FGGY_N"/>
</dbReference>
<evidence type="ECO:0000256" key="1">
    <source>
        <dbReference type="ARBA" id="ARBA00009156"/>
    </source>
</evidence>
<organism evidence="6 7">
    <name type="scientific">Listeria immobilis</name>
    <dbReference type="NCBI Taxonomy" id="2713502"/>
    <lineage>
        <taxon>Bacteria</taxon>
        <taxon>Bacillati</taxon>
        <taxon>Bacillota</taxon>
        <taxon>Bacilli</taxon>
        <taxon>Bacillales</taxon>
        <taxon>Listeriaceae</taxon>
        <taxon>Listeria</taxon>
    </lineage>
</organism>
<dbReference type="GO" id="GO:0016301">
    <property type="term" value="F:kinase activity"/>
    <property type="evidence" value="ECO:0007669"/>
    <property type="project" value="UniProtKB-KW"/>
</dbReference>
<dbReference type="AlphaFoldDB" id="A0A7X0X958"/>
<comment type="similarity">
    <text evidence="1">Belongs to the FGGY kinase family.</text>
</comment>
<evidence type="ECO:0000259" key="4">
    <source>
        <dbReference type="Pfam" id="PF00370"/>
    </source>
</evidence>
<dbReference type="InterPro" id="IPR018485">
    <property type="entry name" value="FGGY_C"/>
</dbReference>
<evidence type="ECO:0000259" key="5">
    <source>
        <dbReference type="Pfam" id="PF02782"/>
    </source>
</evidence>
<dbReference type="PANTHER" id="PTHR43095">
    <property type="entry name" value="SUGAR KINASE"/>
    <property type="match status" value="1"/>
</dbReference>
<dbReference type="PANTHER" id="PTHR43095:SF5">
    <property type="entry name" value="XYLULOSE KINASE"/>
    <property type="match status" value="1"/>
</dbReference>
<evidence type="ECO:0000256" key="2">
    <source>
        <dbReference type="ARBA" id="ARBA00022679"/>
    </source>
</evidence>
<keyword evidence="2" id="KW-0808">Transferase</keyword>
<feature type="domain" description="Carbohydrate kinase FGGY C-terminal" evidence="5">
    <location>
        <begin position="277"/>
        <end position="472"/>
    </location>
</feature>
<dbReference type="Pfam" id="PF00370">
    <property type="entry name" value="FGGY_N"/>
    <property type="match status" value="1"/>
</dbReference>
<keyword evidence="3 6" id="KW-0418">Kinase</keyword>
<dbReference type="CDD" id="cd07809">
    <property type="entry name" value="ASKHA_NBD_FGGY_BaXK-like"/>
    <property type="match status" value="1"/>
</dbReference>
<evidence type="ECO:0000313" key="7">
    <source>
        <dbReference type="Proteomes" id="UP000561617"/>
    </source>
</evidence>
<dbReference type="InterPro" id="IPR043129">
    <property type="entry name" value="ATPase_NBD"/>
</dbReference>
<dbReference type="Pfam" id="PF02782">
    <property type="entry name" value="FGGY_C"/>
    <property type="match status" value="1"/>
</dbReference>